<reference evidence="2 3" key="1">
    <citation type="submission" date="2020-08" db="EMBL/GenBank/DDBJ databases">
        <authorList>
            <person name="Koutsovoulos G."/>
            <person name="Danchin GJ E."/>
        </authorList>
    </citation>
    <scope>NUCLEOTIDE SEQUENCE [LARGE SCALE GENOMIC DNA]</scope>
</reference>
<evidence type="ECO:0000313" key="1">
    <source>
        <dbReference type="EMBL" id="CAD2149565.1"/>
    </source>
</evidence>
<sequence>MSVVGPLLKKFPIEARQHEAINKMKLKKSPNARVFSFEDIHFKQVVSSQPLEIEIFEKPWPVPGLWV</sequence>
<protein>
    <submittedName>
        <fullName evidence="2">Uncharacterized protein</fullName>
    </submittedName>
</protein>
<gene>
    <name evidence="2" type="ORF">MENT_LOCUS22780</name>
    <name evidence="1" type="ORF">MENT_LOCUS9717</name>
</gene>
<proteinExistence type="predicted"/>
<dbReference type="Proteomes" id="UP000580250">
    <property type="component" value="Unassembled WGS sequence"/>
</dbReference>
<evidence type="ECO:0000313" key="2">
    <source>
        <dbReference type="EMBL" id="CAD2171318.1"/>
    </source>
</evidence>
<name>A0A6V7VA69_MELEN</name>
<dbReference type="EMBL" id="CAJEWN010000181">
    <property type="protein sequence ID" value="CAD2171318.1"/>
    <property type="molecule type" value="Genomic_DNA"/>
</dbReference>
<dbReference type="EMBL" id="CAJEWN010000044">
    <property type="protein sequence ID" value="CAD2149565.1"/>
    <property type="molecule type" value="Genomic_DNA"/>
</dbReference>
<evidence type="ECO:0000313" key="3">
    <source>
        <dbReference type="Proteomes" id="UP000580250"/>
    </source>
</evidence>
<organism evidence="2 3">
    <name type="scientific">Meloidogyne enterolobii</name>
    <name type="common">Root-knot nematode worm</name>
    <name type="synonym">Meloidogyne mayaguensis</name>
    <dbReference type="NCBI Taxonomy" id="390850"/>
    <lineage>
        <taxon>Eukaryota</taxon>
        <taxon>Metazoa</taxon>
        <taxon>Ecdysozoa</taxon>
        <taxon>Nematoda</taxon>
        <taxon>Chromadorea</taxon>
        <taxon>Rhabditida</taxon>
        <taxon>Tylenchina</taxon>
        <taxon>Tylenchomorpha</taxon>
        <taxon>Tylenchoidea</taxon>
        <taxon>Meloidogynidae</taxon>
        <taxon>Meloidogyninae</taxon>
        <taxon>Meloidogyne</taxon>
    </lineage>
</organism>
<accession>A0A6V7VA69</accession>
<dbReference type="AlphaFoldDB" id="A0A6V7VA69"/>
<comment type="caution">
    <text evidence="2">The sequence shown here is derived from an EMBL/GenBank/DDBJ whole genome shotgun (WGS) entry which is preliminary data.</text>
</comment>